<evidence type="ECO:0000256" key="1">
    <source>
        <dbReference type="SAM" id="MobiDB-lite"/>
    </source>
</evidence>
<feature type="compositionally biased region" description="Acidic residues" evidence="1">
    <location>
        <begin position="63"/>
        <end position="74"/>
    </location>
</feature>
<dbReference type="PROSITE" id="PS51257">
    <property type="entry name" value="PROKAR_LIPOPROTEIN"/>
    <property type="match status" value="1"/>
</dbReference>
<dbReference type="STRING" id="202789.GCA_001457435_00471"/>
<gene>
    <name evidence="2" type="ORF">HMPREF9233_01633</name>
</gene>
<protein>
    <submittedName>
        <fullName evidence="2">Uncharacterized protein</fullName>
    </submittedName>
</protein>
<dbReference type="HOGENOM" id="CLU_109232_0_0_11"/>
<accession>K9EFL1</accession>
<evidence type="ECO:0000313" key="2">
    <source>
        <dbReference type="EMBL" id="EKU94686.1"/>
    </source>
</evidence>
<sequence length="204" mass="21919">MAENIKRFVVLTPFSNAGVVACVCALRHLDMRVVPTASGTLIARELPVPKYDEWDIRNITGPDPDEEGSEDPSDDAPAVASMFSRLSPYGSILIDVNLVDDADGFDAGISGAVRARRFLGGEAGEEIPSGLLLNTLDPLVEKMVLAEEPDPEGTILTRDITPQMLEKLAGTAEIRDSSPSEEPSPSERESSSEQGSPSERESHE</sequence>
<name>K9EFL1_9ACTO</name>
<dbReference type="EMBL" id="AGWL01000008">
    <property type="protein sequence ID" value="EKU94686.1"/>
    <property type="molecule type" value="Genomic_DNA"/>
</dbReference>
<comment type="caution">
    <text evidence="2">The sequence shown here is derived from an EMBL/GenBank/DDBJ whole genome shotgun (WGS) entry which is preliminary data.</text>
</comment>
<dbReference type="RefSeq" id="WP_007001838.1">
    <property type="nucleotide sequence ID" value="NZ_JH992956.1"/>
</dbReference>
<keyword evidence="3" id="KW-1185">Reference proteome</keyword>
<dbReference type="eggNOG" id="ENOG50337UP">
    <property type="taxonomic scope" value="Bacteria"/>
</dbReference>
<organism evidence="2 3">
    <name type="scientific">Actinobaculum massiliense ACS-171-V-Col2</name>
    <dbReference type="NCBI Taxonomy" id="883066"/>
    <lineage>
        <taxon>Bacteria</taxon>
        <taxon>Bacillati</taxon>
        <taxon>Actinomycetota</taxon>
        <taxon>Actinomycetes</taxon>
        <taxon>Actinomycetales</taxon>
        <taxon>Actinomycetaceae</taxon>
        <taxon>Actinobaculum</taxon>
    </lineage>
</organism>
<dbReference type="AlphaFoldDB" id="K9EFL1"/>
<proteinExistence type="predicted"/>
<dbReference type="PATRIC" id="fig|883066.3.peg.1695"/>
<feature type="region of interest" description="Disordered" evidence="1">
    <location>
        <begin position="54"/>
        <end position="77"/>
    </location>
</feature>
<evidence type="ECO:0000313" key="3">
    <source>
        <dbReference type="Proteomes" id="UP000009888"/>
    </source>
</evidence>
<feature type="region of interest" description="Disordered" evidence="1">
    <location>
        <begin position="168"/>
        <end position="204"/>
    </location>
</feature>
<dbReference type="Proteomes" id="UP000009888">
    <property type="component" value="Unassembled WGS sequence"/>
</dbReference>
<reference evidence="2 3" key="1">
    <citation type="submission" date="2012-09" db="EMBL/GenBank/DDBJ databases">
        <title>The Genome Sequence of Actinobaculum massiliae ACS-171-V-COL2.</title>
        <authorList>
            <consortium name="The Broad Institute Genome Sequencing Platform"/>
            <person name="Earl A."/>
            <person name="Ward D."/>
            <person name="Feldgarden M."/>
            <person name="Gevers D."/>
            <person name="Saerens B."/>
            <person name="Vaneechoutte M."/>
            <person name="Walker B."/>
            <person name="Young S.K."/>
            <person name="Zeng Q."/>
            <person name="Gargeya S."/>
            <person name="Fitzgerald M."/>
            <person name="Haas B."/>
            <person name="Abouelleil A."/>
            <person name="Alvarado L."/>
            <person name="Arachchi H.M."/>
            <person name="Berlin A."/>
            <person name="Chapman S.B."/>
            <person name="Goldberg J."/>
            <person name="Griggs A."/>
            <person name="Gujja S."/>
            <person name="Hansen M."/>
            <person name="Howarth C."/>
            <person name="Imamovic A."/>
            <person name="Larimer J."/>
            <person name="McCowen C."/>
            <person name="Montmayeur A."/>
            <person name="Murphy C."/>
            <person name="Neiman D."/>
            <person name="Pearson M."/>
            <person name="Priest M."/>
            <person name="Roberts A."/>
            <person name="Saif S."/>
            <person name="Shea T."/>
            <person name="Sisk P."/>
            <person name="Sykes S."/>
            <person name="Wortman J."/>
            <person name="Nusbaum C."/>
            <person name="Birren B."/>
        </authorList>
    </citation>
    <scope>NUCLEOTIDE SEQUENCE [LARGE SCALE GENOMIC DNA]</scope>
    <source>
        <strain evidence="3">ACS-171-V-Col2</strain>
    </source>
</reference>